<feature type="compositionally biased region" description="Basic residues" evidence="1">
    <location>
        <begin position="1"/>
        <end position="23"/>
    </location>
</feature>
<evidence type="ECO:0000313" key="4">
    <source>
        <dbReference type="Proteomes" id="UP001213504"/>
    </source>
</evidence>
<name>A0AAX3T2K0_9ACTN</name>
<reference evidence="3" key="1">
    <citation type="submission" date="2023-04" db="EMBL/GenBank/DDBJ databases">
        <title>Complete genome sequence of a phthalic acid esters degrading bacterial strain.</title>
        <authorList>
            <person name="Weng L."/>
            <person name="Jia Y."/>
            <person name="Ren L."/>
        </authorList>
    </citation>
    <scope>NUCLEOTIDE SEQUENCE</scope>
    <source>
        <strain evidence="3">RL-LY01</strain>
    </source>
</reference>
<feature type="region of interest" description="Disordered" evidence="1">
    <location>
        <begin position="1"/>
        <end position="26"/>
    </location>
</feature>
<proteinExistence type="predicted"/>
<dbReference type="SUPFAM" id="SSF159941">
    <property type="entry name" value="MM3350-like"/>
    <property type="match status" value="1"/>
</dbReference>
<dbReference type="Pfam" id="PF07929">
    <property type="entry name" value="PRiA4_ORF3"/>
    <property type="match status" value="1"/>
</dbReference>
<accession>A0AAX3T2K0</accession>
<dbReference type="InterPro" id="IPR024047">
    <property type="entry name" value="MM3350-like_sf"/>
</dbReference>
<dbReference type="Proteomes" id="UP001213504">
    <property type="component" value="Chromosome"/>
</dbReference>
<evidence type="ECO:0000256" key="1">
    <source>
        <dbReference type="SAM" id="MobiDB-lite"/>
    </source>
</evidence>
<protein>
    <submittedName>
        <fullName evidence="3">Plasmid pRiA4b ORF-3 family protein</fullName>
    </submittedName>
</protein>
<gene>
    <name evidence="3" type="ORF">P9A14_13210</name>
</gene>
<evidence type="ECO:0000259" key="2">
    <source>
        <dbReference type="Pfam" id="PF07929"/>
    </source>
</evidence>
<dbReference type="PANTHER" id="PTHR41878">
    <property type="entry name" value="LEXA REPRESSOR-RELATED"/>
    <property type="match status" value="1"/>
</dbReference>
<dbReference type="Gene3D" id="3.10.290.30">
    <property type="entry name" value="MM3350-like"/>
    <property type="match status" value="1"/>
</dbReference>
<organism evidence="3 4">
    <name type="scientific">Gordonia hongkongensis</name>
    <dbReference type="NCBI Taxonomy" id="1701090"/>
    <lineage>
        <taxon>Bacteria</taxon>
        <taxon>Bacillati</taxon>
        <taxon>Actinomycetota</taxon>
        <taxon>Actinomycetes</taxon>
        <taxon>Mycobacteriales</taxon>
        <taxon>Gordoniaceae</taxon>
        <taxon>Gordonia</taxon>
    </lineage>
</organism>
<dbReference type="RefSeq" id="WP_165630004.1">
    <property type="nucleotide sequence ID" value="NZ_CP121270.1"/>
</dbReference>
<dbReference type="AlphaFoldDB" id="A0AAX3T2K0"/>
<evidence type="ECO:0000313" key="3">
    <source>
        <dbReference type="EMBL" id="WFP23146.1"/>
    </source>
</evidence>
<dbReference type="EMBL" id="CP121270">
    <property type="protein sequence ID" value="WFP23146.1"/>
    <property type="molecule type" value="Genomic_DNA"/>
</dbReference>
<dbReference type="PANTHER" id="PTHR41878:SF1">
    <property type="entry name" value="TNPR PROTEIN"/>
    <property type="match status" value="1"/>
</dbReference>
<dbReference type="InterPro" id="IPR012912">
    <property type="entry name" value="Plasmid_pRiA4b_Orf3-like"/>
</dbReference>
<sequence length="566" mass="62737">MSRKNKQSRGAKRTEKTKKRAARRSSNVIPIRGRDTSEIDMLIREFERWLPSVEFEDDPDKQAAIVDAVRALDFAVGYALPDHRPTEWSLEEVDAAIDFAEYMEEEEDDALPASIAVFALRLFIDFLVTTSRWTAAISADVVMGACQQYLLDSMGGLKVDVDDIDSSTERDALESVRVLQRLDVLMDWIGHKRPVTPSGWLKPALLPDLLHALEIEPPAAALKAMKHHRVLAEIWELARDAQLIAITPSHVYPGPAAASWRGSESLTTRRSTLAAAVGRALTSDSSAMAQFVDGIVARVVYHGLTIMPFAADRFAALRDDGLISPEMPRAHSRIEHIIEDGWLVLNEDGDYVVPEGLRPAVWDGFPERHIPESGEATTMITVRAELAGVRPRVWRRIRILALVPLNELHEVLQAAFAWNDAHLYAFTTPCFGHEHRYLSDEAMGTARAGRYTESVFDSTLGELVDEPGDVVSYEYDFGDGWEVSIVVEAFTPMNDGEPPVSIVAGGGTAPFEDVGGVPGWADFIEAVNDETHPRHLELREWAGLTPGSAFDPTSFDIDVVRRRLGV</sequence>
<feature type="domain" description="Plasmid pRiA4b Orf3-like" evidence="2">
    <location>
        <begin position="380"/>
        <end position="558"/>
    </location>
</feature>